<dbReference type="EMBL" id="HACG01003420">
    <property type="protein sequence ID" value="CEK50285.1"/>
    <property type="molecule type" value="Transcribed_RNA"/>
</dbReference>
<organism evidence="1">
    <name type="scientific">Arion vulgaris</name>
    <dbReference type="NCBI Taxonomy" id="1028688"/>
    <lineage>
        <taxon>Eukaryota</taxon>
        <taxon>Metazoa</taxon>
        <taxon>Spiralia</taxon>
        <taxon>Lophotrochozoa</taxon>
        <taxon>Mollusca</taxon>
        <taxon>Gastropoda</taxon>
        <taxon>Heterobranchia</taxon>
        <taxon>Euthyneura</taxon>
        <taxon>Panpulmonata</taxon>
        <taxon>Eupulmonata</taxon>
        <taxon>Stylommatophora</taxon>
        <taxon>Helicina</taxon>
        <taxon>Arionoidea</taxon>
        <taxon>Arionidae</taxon>
        <taxon>Arion</taxon>
    </lineage>
</organism>
<evidence type="ECO:0000313" key="1">
    <source>
        <dbReference type="EMBL" id="CEK50285.1"/>
    </source>
</evidence>
<name>A0A0B6Y425_9EUPU</name>
<gene>
    <name evidence="1" type="primary">ORF10312</name>
</gene>
<proteinExistence type="predicted"/>
<protein>
    <submittedName>
        <fullName evidence="1">Uncharacterized protein</fullName>
    </submittedName>
</protein>
<feature type="non-terminal residue" evidence="1">
    <location>
        <position position="1"/>
    </location>
</feature>
<sequence>RTLNCDVKTNKPIIKVNNIAWISSEQNKKIMISNYMLDHCVDTQGTTHRDLILCSPGSVPSYATTRSPS</sequence>
<dbReference type="AlphaFoldDB" id="A0A0B6Y425"/>
<accession>A0A0B6Y425</accession>
<reference evidence="1" key="1">
    <citation type="submission" date="2014-12" db="EMBL/GenBank/DDBJ databases">
        <title>Insight into the proteome of Arion vulgaris.</title>
        <authorList>
            <person name="Aradska J."/>
            <person name="Bulat T."/>
            <person name="Smidak R."/>
            <person name="Sarate P."/>
            <person name="Gangsoo J."/>
            <person name="Sialana F."/>
            <person name="Bilban M."/>
            <person name="Lubec G."/>
        </authorList>
    </citation>
    <scope>NUCLEOTIDE SEQUENCE</scope>
    <source>
        <tissue evidence="1">Skin</tissue>
    </source>
</reference>